<dbReference type="Proteomes" id="UP000324222">
    <property type="component" value="Unassembled WGS sequence"/>
</dbReference>
<keyword evidence="2" id="KW-1185">Reference proteome</keyword>
<evidence type="ECO:0000313" key="1">
    <source>
        <dbReference type="EMBL" id="MPC48585.1"/>
    </source>
</evidence>
<reference evidence="1 2" key="1">
    <citation type="submission" date="2019-05" db="EMBL/GenBank/DDBJ databases">
        <title>Another draft genome of Portunus trituberculatus and its Hox gene families provides insights of decapod evolution.</title>
        <authorList>
            <person name="Jeong J.-H."/>
            <person name="Song I."/>
            <person name="Kim S."/>
            <person name="Choi T."/>
            <person name="Kim D."/>
            <person name="Ryu S."/>
            <person name="Kim W."/>
        </authorList>
    </citation>
    <scope>NUCLEOTIDE SEQUENCE [LARGE SCALE GENOMIC DNA]</scope>
    <source>
        <tissue evidence="1">Muscle</tissue>
    </source>
</reference>
<name>A0A5B7FTF2_PORTR</name>
<gene>
    <name evidence="1" type="ORF">E2C01_042362</name>
</gene>
<sequence>MPPPRPHCLHSHDRKSLITAAVQESIGRDGNRDKDTFRRTGLEESVWQTCVESKDEEEPQSKAATSFYILCSTPIGSSMCQSQLEYPPASGRCTSG</sequence>
<accession>A0A5B7FTF2</accession>
<proteinExistence type="predicted"/>
<organism evidence="1 2">
    <name type="scientific">Portunus trituberculatus</name>
    <name type="common">Swimming crab</name>
    <name type="synonym">Neptunus trituberculatus</name>
    <dbReference type="NCBI Taxonomy" id="210409"/>
    <lineage>
        <taxon>Eukaryota</taxon>
        <taxon>Metazoa</taxon>
        <taxon>Ecdysozoa</taxon>
        <taxon>Arthropoda</taxon>
        <taxon>Crustacea</taxon>
        <taxon>Multicrustacea</taxon>
        <taxon>Malacostraca</taxon>
        <taxon>Eumalacostraca</taxon>
        <taxon>Eucarida</taxon>
        <taxon>Decapoda</taxon>
        <taxon>Pleocyemata</taxon>
        <taxon>Brachyura</taxon>
        <taxon>Eubrachyura</taxon>
        <taxon>Portunoidea</taxon>
        <taxon>Portunidae</taxon>
        <taxon>Portuninae</taxon>
        <taxon>Portunus</taxon>
    </lineage>
</organism>
<dbReference type="AlphaFoldDB" id="A0A5B7FTF2"/>
<protein>
    <submittedName>
        <fullName evidence="1">Uncharacterized protein</fullName>
    </submittedName>
</protein>
<evidence type="ECO:0000313" key="2">
    <source>
        <dbReference type="Proteomes" id="UP000324222"/>
    </source>
</evidence>
<dbReference type="EMBL" id="VSRR010008363">
    <property type="protein sequence ID" value="MPC48585.1"/>
    <property type="molecule type" value="Genomic_DNA"/>
</dbReference>
<comment type="caution">
    <text evidence="1">The sequence shown here is derived from an EMBL/GenBank/DDBJ whole genome shotgun (WGS) entry which is preliminary data.</text>
</comment>